<proteinExistence type="inferred from homology"/>
<keyword evidence="2 7" id="KW-0812">Transmembrane</keyword>
<keyword evidence="3 7" id="KW-1133">Transmembrane helix</keyword>
<keyword evidence="6 7" id="KW-0961">Cell wall biogenesis/degradation</keyword>
<feature type="transmembrane region" description="Helical" evidence="7">
    <location>
        <begin position="47"/>
        <end position="68"/>
    </location>
</feature>
<feature type="region of interest" description="Disordered" evidence="8">
    <location>
        <begin position="326"/>
        <end position="361"/>
    </location>
</feature>
<gene>
    <name evidence="7 9" type="primary">mltG</name>
    <name evidence="9" type="ORF">ACFOX0_08910</name>
</gene>
<dbReference type="NCBIfam" id="TIGR00247">
    <property type="entry name" value="endolytic transglycosylase MltG"/>
    <property type="match status" value="1"/>
</dbReference>
<dbReference type="PANTHER" id="PTHR30518">
    <property type="entry name" value="ENDOLYTIC MUREIN TRANSGLYCOSYLASE"/>
    <property type="match status" value="1"/>
</dbReference>
<name>A0ABV8KJC8_9ACTN</name>
<feature type="site" description="Important for catalytic activity" evidence="7">
    <location>
        <position position="278"/>
    </location>
</feature>
<evidence type="ECO:0000256" key="8">
    <source>
        <dbReference type="SAM" id="MobiDB-lite"/>
    </source>
</evidence>
<reference evidence="10" key="1">
    <citation type="journal article" date="2019" name="Int. J. Syst. Evol. Microbiol.">
        <title>The Global Catalogue of Microorganisms (GCM) 10K type strain sequencing project: providing services to taxonomists for standard genome sequencing and annotation.</title>
        <authorList>
            <consortium name="The Broad Institute Genomics Platform"/>
            <consortium name="The Broad Institute Genome Sequencing Center for Infectious Disease"/>
            <person name="Wu L."/>
            <person name="Ma J."/>
        </authorList>
    </citation>
    <scope>NUCLEOTIDE SEQUENCE [LARGE SCALE GENOMIC DNA]</scope>
    <source>
        <strain evidence="10">2902at01</strain>
    </source>
</reference>
<evidence type="ECO:0000256" key="6">
    <source>
        <dbReference type="ARBA" id="ARBA00023316"/>
    </source>
</evidence>
<dbReference type="PANTHER" id="PTHR30518:SF2">
    <property type="entry name" value="ENDOLYTIC MUREIN TRANSGLYCOSYLASE"/>
    <property type="match status" value="1"/>
</dbReference>
<comment type="similarity">
    <text evidence="7">Belongs to the transglycosylase MltG family.</text>
</comment>
<dbReference type="EC" id="4.2.2.29" evidence="7"/>
<evidence type="ECO:0000256" key="4">
    <source>
        <dbReference type="ARBA" id="ARBA00023136"/>
    </source>
</evidence>
<keyword evidence="5 7" id="KW-0456">Lyase</keyword>
<evidence type="ECO:0000256" key="7">
    <source>
        <dbReference type="HAMAP-Rule" id="MF_02065"/>
    </source>
</evidence>
<accession>A0ABV8KJC8</accession>
<comment type="caution">
    <text evidence="9">The sequence shown here is derived from an EMBL/GenBank/DDBJ whole genome shotgun (WGS) entry which is preliminary data.</text>
</comment>
<feature type="region of interest" description="Disordered" evidence="8">
    <location>
        <begin position="14"/>
        <end position="43"/>
    </location>
</feature>
<keyword evidence="10" id="KW-1185">Reference proteome</keyword>
<evidence type="ECO:0000256" key="3">
    <source>
        <dbReference type="ARBA" id="ARBA00022989"/>
    </source>
</evidence>
<comment type="catalytic activity">
    <reaction evidence="7">
        <text>a peptidoglycan chain = a peptidoglycan chain with N-acetyl-1,6-anhydromuramyl-[peptide] at the reducing end + a peptidoglycan chain with N-acetylglucosamine at the non-reducing end.</text>
        <dbReference type="EC" id="4.2.2.29"/>
    </reaction>
</comment>
<organism evidence="9 10">
    <name type="scientific">Micromonospora zhanjiangensis</name>
    <dbReference type="NCBI Taxonomy" id="1522057"/>
    <lineage>
        <taxon>Bacteria</taxon>
        <taxon>Bacillati</taxon>
        <taxon>Actinomycetota</taxon>
        <taxon>Actinomycetes</taxon>
        <taxon>Micromonosporales</taxon>
        <taxon>Micromonosporaceae</taxon>
        <taxon>Micromonospora</taxon>
    </lineage>
</organism>
<comment type="subcellular location">
    <subcellularLocation>
        <location evidence="7">Cell membrane</location>
        <topology evidence="7">Single-pass membrane protein</topology>
    </subcellularLocation>
</comment>
<feature type="compositionally biased region" description="Basic residues" evidence="8">
    <location>
        <begin position="19"/>
        <end position="35"/>
    </location>
</feature>
<dbReference type="EMBL" id="JBHSBN010000004">
    <property type="protein sequence ID" value="MFC4106055.1"/>
    <property type="molecule type" value="Genomic_DNA"/>
</dbReference>
<evidence type="ECO:0000256" key="1">
    <source>
        <dbReference type="ARBA" id="ARBA00022475"/>
    </source>
</evidence>
<evidence type="ECO:0000313" key="9">
    <source>
        <dbReference type="EMBL" id="MFC4106055.1"/>
    </source>
</evidence>
<dbReference type="Proteomes" id="UP001595868">
    <property type="component" value="Unassembled WGS sequence"/>
</dbReference>
<evidence type="ECO:0000256" key="5">
    <source>
        <dbReference type="ARBA" id="ARBA00023239"/>
    </source>
</evidence>
<keyword evidence="1 7" id="KW-1003">Cell membrane</keyword>
<comment type="function">
    <text evidence="7">Functions as a peptidoglycan terminase that cleaves nascent peptidoglycan strands endolytically to terminate their elongation.</text>
</comment>
<keyword evidence="4 7" id="KW-0472">Membrane</keyword>
<evidence type="ECO:0000256" key="2">
    <source>
        <dbReference type="ARBA" id="ARBA00022692"/>
    </source>
</evidence>
<dbReference type="RefSeq" id="WP_377543401.1">
    <property type="nucleotide sequence ID" value="NZ_JBHSBN010000004.1"/>
</dbReference>
<dbReference type="Gene3D" id="3.30.1490.480">
    <property type="entry name" value="Endolytic murein transglycosylase"/>
    <property type="match status" value="1"/>
</dbReference>
<protein>
    <recommendedName>
        <fullName evidence="7">Endolytic murein transglycosylase</fullName>
        <ecNumber evidence="7">4.2.2.29</ecNumber>
    </recommendedName>
    <alternativeName>
        <fullName evidence="7">Peptidoglycan lytic transglycosylase</fullName>
    </alternativeName>
    <alternativeName>
        <fullName evidence="7">Peptidoglycan polymerization terminase</fullName>
    </alternativeName>
</protein>
<dbReference type="InterPro" id="IPR003770">
    <property type="entry name" value="MLTG-like"/>
</dbReference>
<feature type="compositionally biased region" description="Basic and acidic residues" evidence="8">
    <location>
        <begin position="326"/>
        <end position="336"/>
    </location>
</feature>
<sequence length="414" mass="45318">MIDELDLAFDERADERTEKGRHRRSFVEKRRKKKAGGGGGGGRGKTVVALLMAVLLLGVLGGGAWYGFDKVQGFFTAPDYDGPGTGEVVVQVKPGQLAAEIGDTLAAADVVKSAKAFVEAANDNSRSRNIQAASYKLRKQMKAADALNLMLDPKSKVVNGITIPEGMMSLQIYDKLSKETKIPVAEFKKAAADPVKLGVPAFWFNRTDGKKSTKSIEGFLFPATYEIPPKATAEQILGMMVQHFLQVTQDMKFVDTVQNQRGISPYEALITASIAQAESVHHVDMPKVARVIYNRVYTDKYHCKCLEIDSAINYWLRLQGKDPKDSDVLKQSELNDPKNPYRTHGVNGLTPTPISNPGEDALKGAMDPPTGSWVYFMTVDKKGTMGYGSTDAEYQGLIRQMCKNGVLSGENCPK</sequence>
<dbReference type="HAMAP" id="MF_02065">
    <property type="entry name" value="MltG"/>
    <property type="match status" value="1"/>
</dbReference>
<dbReference type="Pfam" id="PF02618">
    <property type="entry name" value="YceG"/>
    <property type="match status" value="1"/>
</dbReference>
<evidence type="ECO:0000313" key="10">
    <source>
        <dbReference type="Proteomes" id="UP001595868"/>
    </source>
</evidence>